<keyword evidence="1" id="KW-0175">Coiled coil</keyword>
<evidence type="ECO:0000313" key="4">
    <source>
        <dbReference type="Proteomes" id="UP000593576"/>
    </source>
</evidence>
<feature type="region of interest" description="Disordered" evidence="2">
    <location>
        <begin position="41"/>
        <end position="68"/>
    </location>
</feature>
<accession>A0A7J9N1F1</accession>
<protein>
    <submittedName>
        <fullName evidence="3">Uncharacterized protein</fullName>
    </submittedName>
</protein>
<dbReference type="EMBL" id="JABFAF010267004">
    <property type="protein sequence ID" value="MBA0877058.1"/>
    <property type="molecule type" value="Genomic_DNA"/>
</dbReference>
<dbReference type="Proteomes" id="UP000593576">
    <property type="component" value="Unassembled WGS sequence"/>
</dbReference>
<dbReference type="OrthoDB" id="3358371at2759"/>
<sequence length="86" mass="10154">MMELRASLRKIEEMNERIEELESALQNCEIRIEYLETNKDHQRKGRMANAEEGDNDEPLYLPGFNPPHVQTQAEVHPYKSFVIIRL</sequence>
<evidence type="ECO:0000313" key="3">
    <source>
        <dbReference type="EMBL" id="MBA0877058.1"/>
    </source>
</evidence>
<name>A0A7J9N1F1_GOSSC</name>
<dbReference type="AlphaFoldDB" id="A0A7J9N1F1"/>
<organism evidence="3 4">
    <name type="scientific">Gossypium schwendimanii</name>
    <name type="common">Cotton</name>
    <dbReference type="NCBI Taxonomy" id="34291"/>
    <lineage>
        <taxon>Eukaryota</taxon>
        <taxon>Viridiplantae</taxon>
        <taxon>Streptophyta</taxon>
        <taxon>Embryophyta</taxon>
        <taxon>Tracheophyta</taxon>
        <taxon>Spermatophyta</taxon>
        <taxon>Magnoliopsida</taxon>
        <taxon>eudicotyledons</taxon>
        <taxon>Gunneridae</taxon>
        <taxon>Pentapetalae</taxon>
        <taxon>rosids</taxon>
        <taxon>malvids</taxon>
        <taxon>Malvales</taxon>
        <taxon>Malvaceae</taxon>
        <taxon>Malvoideae</taxon>
        <taxon>Gossypium</taxon>
    </lineage>
</organism>
<evidence type="ECO:0000256" key="1">
    <source>
        <dbReference type="SAM" id="Coils"/>
    </source>
</evidence>
<proteinExistence type="predicted"/>
<reference evidence="3 4" key="1">
    <citation type="journal article" date="2019" name="Genome Biol. Evol.">
        <title>Insights into the evolution of the New World diploid cottons (Gossypium, subgenus Houzingenia) based on genome sequencing.</title>
        <authorList>
            <person name="Grover C.E."/>
            <person name="Arick M.A. 2nd"/>
            <person name="Thrash A."/>
            <person name="Conover J.L."/>
            <person name="Sanders W.S."/>
            <person name="Peterson D.G."/>
            <person name="Frelichowski J.E."/>
            <person name="Scheffler J.A."/>
            <person name="Scheffler B.E."/>
            <person name="Wendel J.F."/>
        </authorList>
    </citation>
    <scope>NUCLEOTIDE SEQUENCE [LARGE SCALE GENOMIC DNA]</scope>
    <source>
        <strain evidence="3">1</strain>
        <tissue evidence="3">Leaf</tissue>
    </source>
</reference>
<keyword evidence="4" id="KW-1185">Reference proteome</keyword>
<evidence type="ECO:0000256" key="2">
    <source>
        <dbReference type="SAM" id="MobiDB-lite"/>
    </source>
</evidence>
<feature type="coiled-coil region" evidence="1">
    <location>
        <begin position="1"/>
        <end position="38"/>
    </location>
</feature>
<gene>
    <name evidence="3" type="ORF">Goshw_006412</name>
</gene>
<comment type="caution">
    <text evidence="3">The sequence shown here is derived from an EMBL/GenBank/DDBJ whole genome shotgun (WGS) entry which is preliminary data.</text>
</comment>